<accession>A0ACD3AL54</accession>
<evidence type="ECO:0000313" key="2">
    <source>
        <dbReference type="Proteomes" id="UP000308600"/>
    </source>
</evidence>
<sequence>MEQNSGLSLVKSLNIIVTVIQVTNLLKAHKVKPRPCFVTLIVGGSKHSTESIPPKESIGSWDQSFTISFTKASRLRFEVYCDHGIEKENHIIGETMEIDVFKSKLQPVSDTEVPLIRRGSSTSAGVLTCRIELAKPSKAAAPKAGTSWRATLKGSGISAQFKNNDIPLHWACIVSSLGSLVQLTKASNELNTAVKITLGAVTAILQLIVDQVIRDEKVDSLVEIIATVYRALPDANPDKLAAFERTLKRLVQETTECAYFLHQWKKAGSSLLQAVDGVVSGIDTIIRAFEARFTELRIEFLMGSSLQATHTTLLVFEKAPNNDALDHLQALPLIPESTWSRDLICAQGTREQVLAEITYWAQSTDSRKLYTLIGDACCGKTTIAHTISSIFADQERLGSSVFFSYDQGRNSCKHLFTTLAQGIAALHPSLAEAIGNSVARFPTLATADLTRQLQDLVIKPLRDLTLVGPILVVIDGLDRCDDRATFLGVLALHLRELPSNIRLFITSRPSPDVLGVITKFEHCVRRRLCYDGPDSLEDKAKSVVKGFGERYPQSLPPTRLTPIYDGISDVVRRDTCSGFDILHGLSKSHSQVIVDSLVRCSWSLNPGDELRASIGCLFHTTYRKIPEELRDRFRAFLSFTVTLSQKASIPLHEIFKSEDLADTKMATTVMNTLREIYDGRNTSAQMPFEEFISVQQWHDHAATSTPYAAKYCIKALNLRLKLNLLQIEDRTIPNKDIPDLNVRLKRTTSQVLRHFVLHWVEYLDTPDQGVLKEITEFLKTHLSDWLEILSLMGAVRAGFAQLELLADWLRTSDAPSWMYNLVYDTIRFIQLCGQPLSTYGLLTSRLLLVVPGSSLLHQIYAPDNLADLITFSRPSESWPPYDCLVEHSTSTSPKLATFSGRSLLVSSCGDQLIVWDAKSGQLVKQATSDKSSDGRIAMSPSGKQVVWCHTPFERWDISTTAPSRIETFDVGISRAVHCAAYSPDGSTLAISTQDIFLWDFSENECSLLRGSQNNAAIWAISFSPDGLHLASTHGTQARVVDMSGHIVHRLQHNSGLENVVWSSNGKYIATWSWTSENIHTCHLWDAHSGKEIRAQPHLFLDKFIAFTPDGIHVILPREVQDPARGNWMLFGIEDVVTGQQIRALSYNGRLHLTSLAVIDAPGCQRLAVGSYGGQVLSWDLNPMQLPDPKKYNIPKRRGSQTESGTTSPKSYDYADSVNEEGWFCTKEGRRLIWLPWPYRGAVEMKEDGVTIHPLTGVIQNVDSKDNITLNRKLIDLL</sequence>
<proteinExistence type="predicted"/>
<evidence type="ECO:0000313" key="1">
    <source>
        <dbReference type="EMBL" id="TFK66074.1"/>
    </source>
</evidence>
<name>A0ACD3AL54_9AGAR</name>
<protein>
    <submittedName>
        <fullName evidence="1">Uncharacterized protein</fullName>
    </submittedName>
</protein>
<dbReference type="EMBL" id="ML208416">
    <property type="protein sequence ID" value="TFK66074.1"/>
    <property type="molecule type" value="Genomic_DNA"/>
</dbReference>
<reference evidence="1 2" key="1">
    <citation type="journal article" date="2019" name="Nat. Ecol. Evol.">
        <title>Megaphylogeny resolves global patterns of mushroom evolution.</title>
        <authorList>
            <person name="Varga T."/>
            <person name="Krizsan K."/>
            <person name="Foldi C."/>
            <person name="Dima B."/>
            <person name="Sanchez-Garcia M."/>
            <person name="Sanchez-Ramirez S."/>
            <person name="Szollosi G.J."/>
            <person name="Szarkandi J.G."/>
            <person name="Papp V."/>
            <person name="Albert L."/>
            <person name="Andreopoulos W."/>
            <person name="Angelini C."/>
            <person name="Antonin V."/>
            <person name="Barry K.W."/>
            <person name="Bougher N.L."/>
            <person name="Buchanan P."/>
            <person name="Buyck B."/>
            <person name="Bense V."/>
            <person name="Catcheside P."/>
            <person name="Chovatia M."/>
            <person name="Cooper J."/>
            <person name="Damon W."/>
            <person name="Desjardin D."/>
            <person name="Finy P."/>
            <person name="Geml J."/>
            <person name="Haridas S."/>
            <person name="Hughes K."/>
            <person name="Justo A."/>
            <person name="Karasinski D."/>
            <person name="Kautmanova I."/>
            <person name="Kiss B."/>
            <person name="Kocsube S."/>
            <person name="Kotiranta H."/>
            <person name="LaButti K.M."/>
            <person name="Lechner B.E."/>
            <person name="Liimatainen K."/>
            <person name="Lipzen A."/>
            <person name="Lukacs Z."/>
            <person name="Mihaltcheva S."/>
            <person name="Morgado L.N."/>
            <person name="Niskanen T."/>
            <person name="Noordeloos M.E."/>
            <person name="Ohm R.A."/>
            <person name="Ortiz-Santana B."/>
            <person name="Ovrebo C."/>
            <person name="Racz N."/>
            <person name="Riley R."/>
            <person name="Savchenko A."/>
            <person name="Shiryaev A."/>
            <person name="Soop K."/>
            <person name="Spirin V."/>
            <person name="Szebenyi C."/>
            <person name="Tomsovsky M."/>
            <person name="Tulloss R.E."/>
            <person name="Uehling J."/>
            <person name="Grigoriev I.V."/>
            <person name="Vagvolgyi C."/>
            <person name="Papp T."/>
            <person name="Martin F.M."/>
            <person name="Miettinen O."/>
            <person name="Hibbett D.S."/>
            <person name="Nagy L.G."/>
        </authorList>
    </citation>
    <scope>NUCLEOTIDE SEQUENCE [LARGE SCALE GENOMIC DNA]</scope>
    <source>
        <strain evidence="1 2">NL-1719</strain>
    </source>
</reference>
<organism evidence="1 2">
    <name type="scientific">Pluteus cervinus</name>
    <dbReference type="NCBI Taxonomy" id="181527"/>
    <lineage>
        <taxon>Eukaryota</taxon>
        <taxon>Fungi</taxon>
        <taxon>Dikarya</taxon>
        <taxon>Basidiomycota</taxon>
        <taxon>Agaricomycotina</taxon>
        <taxon>Agaricomycetes</taxon>
        <taxon>Agaricomycetidae</taxon>
        <taxon>Agaricales</taxon>
        <taxon>Pluteineae</taxon>
        <taxon>Pluteaceae</taxon>
        <taxon>Pluteus</taxon>
    </lineage>
</organism>
<gene>
    <name evidence="1" type="ORF">BDN72DRAFT_900140</name>
</gene>
<keyword evidence="2" id="KW-1185">Reference proteome</keyword>
<dbReference type="Proteomes" id="UP000308600">
    <property type="component" value="Unassembled WGS sequence"/>
</dbReference>